<dbReference type="AlphaFoldDB" id="A0A0D7B4L7"/>
<keyword evidence="5" id="KW-0326">Glycosidase</keyword>
<keyword evidence="3" id="KW-0136">Cellulose degradation</keyword>
<dbReference type="PANTHER" id="PTHR43739:SF2">
    <property type="entry name" value="OLIGOXYLOGLUCAN-REDUCING END-SPECIFIC XYLOGLUCANASE-RELATED"/>
    <property type="match status" value="1"/>
</dbReference>
<dbReference type="GO" id="GO:0030245">
    <property type="term" value="P:cellulose catabolic process"/>
    <property type="evidence" value="ECO:0007669"/>
    <property type="project" value="UniProtKB-KW"/>
</dbReference>
<accession>A0A0D7B4L7</accession>
<dbReference type="PANTHER" id="PTHR43739">
    <property type="entry name" value="XYLOGLUCANASE (EUROFUNG)"/>
    <property type="match status" value="1"/>
</dbReference>
<feature type="signal peptide" evidence="8">
    <location>
        <begin position="1"/>
        <end position="17"/>
    </location>
</feature>
<evidence type="ECO:0000256" key="3">
    <source>
        <dbReference type="ARBA" id="ARBA00023001"/>
    </source>
</evidence>
<keyword evidence="10" id="KW-1185">Reference proteome</keyword>
<evidence type="ECO:0000313" key="10">
    <source>
        <dbReference type="Proteomes" id="UP000054007"/>
    </source>
</evidence>
<dbReference type="GO" id="GO:0010411">
    <property type="term" value="P:xyloglucan metabolic process"/>
    <property type="evidence" value="ECO:0007669"/>
    <property type="project" value="TreeGrafter"/>
</dbReference>
<evidence type="ECO:0000256" key="6">
    <source>
        <dbReference type="ARBA" id="ARBA00023326"/>
    </source>
</evidence>
<dbReference type="OrthoDB" id="2151161at2759"/>
<proteinExistence type="inferred from homology"/>
<evidence type="ECO:0000256" key="2">
    <source>
        <dbReference type="ARBA" id="ARBA00022801"/>
    </source>
</evidence>
<dbReference type="GO" id="GO:0016798">
    <property type="term" value="F:hydrolase activity, acting on glycosyl bonds"/>
    <property type="evidence" value="ECO:0007669"/>
    <property type="project" value="UniProtKB-KW"/>
</dbReference>
<name>A0A0D7B4L7_9AGAR</name>
<keyword evidence="2 9" id="KW-0378">Hydrolase</keyword>
<dbReference type="CDD" id="cd15482">
    <property type="entry name" value="Sialidase_non-viral"/>
    <property type="match status" value="1"/>
</dbReference>
<protein>
    <submittedName>
        <fullName evidence="9">Glycoside hydrolase family 74 protein</fullName>
    </submittedName>
</protein>
<evidence type="ECO:0000256" key="7">
    <source>
        <dbReference type="ARBA" id="ARBA00037986"/>
    </source>
</evidence>
<comment type="similarity">
    <text evidence="7">Belongs to the glycosyl hydrolase 74 family.</text>
</comment>
<dbReference type="STRING" id="1314674.A0A0D7B4L7"/>
<organism evidence="9 10">
    <name type="scientific">Cylindrobasidium torrendii FP15055 ss-10</name>
    <dbReference type="NCBI Taxonomy" id="1314674"/>
    <lineage>
        <taxon>Eukaryota</taxon>
        <taxon>Fungi</taxon>
        <taxon>Dikarya</taxon>
        <taxon>Basidiomycota</taxon>
        <taxon>Agaricomycotina</taxon>
        <taxon>Agaricomycetes</taxon>
        <taxon>Agaricomycetidae</taxon>
        <taxon>Agaricales</taxon>
        <taxon>Marasmiineae</taxon>
        <taxon>Physalacriaceae</taxon>
        <taxon>Cylindrobasidium</taxon>
    </lineage>
</organism>
<evidence type="ECO:0000256" key="8">
    <source>
        <dbReference type="SAM" id="SignalP"/>
    </source>
</evidence>
<dbReference type="SUPFAM" id="SSF110296">
    <property type="entry name" value="Oligoxyloglucan reducing end-specific cellobiohydrolase"/>
    <property type="match status" value="2"/>
</dbReference>
<keyword evidence="6" id="KW-0624">Polysaccharide degradation</keyword>
<dbReference type="FunFam" id="2.130.10.10:FF:000534">
    <property type="entry name" value="Xyloglucanase Xgh74A"/>
    <property type="match status" value="1"/>
</dbReference>
<evidence type="ECO:0000256" key="4">
    <source>
        <dbReference type="ARBA" id="ARBA00023277"/>
    </source>
</evidence>
<dbReference type="Proteomes" id="UP000054007">
    <property type="component" value="Unassembled WGS sequence"/>
</dbReference>
<keyword evidence="1 8" id="KW-0732">Signal</keyword>
<evidence type="ECO:0000256" key="1">
    <source>
        <dbReference type="ARBA" id="ARBA00022729"/>
    </source>
</evidence>
<sequence length="735" mass="77703">MILPLSFLAAALPCVLAAYTWKNVKIGGGGGFVPGIVFNPSEEGLAFARTDIGGVYRLNSDDSWTPLTDFVGTDNWNVWGVDALATDPVETERLYLAVGMYTNDWDPNNGSILRSTNKGDSFEVAATLPFKVGGNMPGRGTGERLAIDPHSNNILFFGARSGNGLYKSNDYGSTWTQVDSLPDVGTYVFDPNDANNYNNDAVGVTFVTFDASSGESGSATPRIFVGVMSNGTDNVFVSEDSGSSWSALPGQQQTYFPHKGVISPDEGLLYLSYSDGVGPYDGVLGAVYKYDIAGGNFTDITPVSGSDLYFGFGGLAVDLKSPGTIMVAALNSWWPDGQIYRSTDSGATWSPFWAWVSYPTMEKYYSYSDSLAPWLGPNYVDLSVDNKQIGWMMECLVINPFDSDHMLYGTGATIYGSHDLTRWDSEHNISLSSMADGIEETAIQALISPPSGPSLLSAVGDIGGFVHEDLDTAPAASLPDYSTSASIDYAGNKPTNIVRVGNGGDTEQQISISTDSGASWSLDYGSSSGVYGGKVAFSADADTVLWRTGSGNGVLRSQNTNAFAAVDLPDDAAIASDKKNNTVFYAASGSSFYISEDTGSTFTVASELTNTTAPVQIVVNPDVAGDVWVSSDGGLFHSTDYGATFSTIDGVTQAWSIGLGAAATDGGYPAVFAAANIGGVGYYRSDDEGATWEQIDDAEHRFGAISANPLSGDPRVFGRVYIGTNGRGIFYGDIA</sequence>
<keyword evidence="4" id="KW-0119">Carbohydrate metabolism</keyword>
<dbReference type="Gene3D" id="2.130.10.10">
    <property type="entry name" value="YVTN repeat-like/Quinoprotein amine dehydrogenase"/>
    <property type="match status" value="2"/>
</dbReference>
<dbReference type="InterPro" id="IPR052025">
    <property type="entry name" value="Xyloglucanase_GH74"/>
</dbReference>
<evidence type="ECO:0000313" key="9">
    <source>
        <dbReference type="EMBL" id="KIY65508.1"/>
    </source>
</evidence>
<evidence type="ECO:0000256" key="5">
    <source>
        <dbReference type="ARBA" id="ARBA00023295"/>
    </source>
</evidence>
<dbReference type="InterPro" id="IPR015943">
    <property type="entry name" value="WD40/YVTN_repeat-like_dom_sf"/>
</dbReference>
<dbReference type="EMBL" id="KN880587">
    <property type="protein sequence ID" value="KIY65508.1"/>
    <property type="molecule type" value="Genomic_DNA"/>
</dbReference>
<reference evidence="9 10" key="1">
    <citation type="journal article" date="2015" name="Fungal Genet. Biol.">
        <title>Evolution of novel wood decay mechanisms in Agaricales revealed by the genome sequences of Fistulina hepatica and Cylindrobasidium torrendii.</title>
        <authorList>
            <person name="Floudas D."/>
            <person name="Held B.W."/>
            <person name="Riley R."/>
            <person name="Nagy L.G."/>
            <person name="Koehler G."/>
            <person name="Ransdell A.S."/>
            <person name="Younus H."/>
            <person name="Chow J."/>
            <person name="Chiniquy J."/>
            <person name="Lipzen A."/>
            <person name="Tritt A."/>
            <person name="Sun H."/>
            <person name="Haridas S."/>
            <person name="LaButti K."/>
            <person name="Ohm R.A."/>
            <person name="Kues U."/>
            <person name="Blanchette R.A."/>
            <person name="Grigoriev I.V."/>
            <person name="Minto R.E."/>
            <person name="Hibbett D.S."/>
        </authorList>
    </citation>
    <scope>NUCLEOTIDE SEQUENCE [LARGE SCALE GENOMIC DNA]</scope>
    <source>
        <strain evidence="9 10">FP15055 ss-10</strain>
    </source>
</reference>
<gene>
    <name evidence="9" type="ORF">CYLTODRAFT_379293</name>
</gene>
<feature type="chain" id="PRO_5002316826" evidence="8">
    <location>
        <begin position="18"/>
        <end position="735"/>
    </location>
</feature>